<feature type="compositionally biased region" description="Basic and acidic residues" evidence="1">
    <location>
        <begin position="122"/>
        <end position="132"/>
    </location>
</feature>
<feature type="non-terminal residue" evidence="3">
    <location>
        <position position="1"/>
    </location>
</feature>
<evidence type="ECO:0000256" key="1">
    <source>
        <dbReference type="SAM" id="MobiDB-lite"/>
    </source>
</evidence>
<feature type="region of interest" description="Disordered" evidence="1">
    <location>
        <begin position="122"/>
        <end position="167"/>
    </location>
</feature>
<feature type="non-terminal residue" evidence="3">
    <location>
        <position position="167"/>
    </location>
</feature>
<proteinExistence type="predicted"/>
<accession>A0ABN7WFT0</accession>
<feature type="domain" description="HAT C-terminal dimerisation" evidence="2">
    <location>
        <begin position="75"/>
        <end position="131"/>
    </location>
</feature>
<dbReference type="Pfam" id="PF05699">
    <property type="entry name" value="Dimer_Tnp_hAT"/>
    <property type="match status" value="1"/>
</dbReference>
<dbReference type="SUPFAM" id="SSF53098">
    <property type="entry name" value="Ribonuclease H-like"/>
    <property type="match status" value="1"/>
</dbReference>
<evidence type="ECO:0000259" key="2">
    <source>
        <dbReference type="Pfam" id="PF05699"/>
    </source>
</evidence>
<dbReference type="Proteomes" id="UP000789901">
    <property type="component" value="Unassembled WGS sequence"/>
</dbReference>
<keyword evidence="4" id="KW-1185">Reference proteome</keyword>
<gene>
    <name evidence="3" type="ORF">GMARGA_LOCUS30286</name>
</gene>
<feature type="compositionally biased region" description="Acidic residues" evidence="1">
    <location>
        <begin position="148"/>
        <end position="167"/>
    </location>
</feature>
<dbReference type="InterPro" id="IPR012337">
    <property type="entry name" value="RNaseH-like_sf"/>
</dbReference>
<protein>
    <submittedName>
        <fullName evidence="3">40755_t:CDS:1</fullName>
    </submittedName>
</protein>
<feature type="compositionally biased region" description="Low complexity" evidence="1">
    <location>
        <begin position="137"/>
        <end position="147"/>
    </location>
</feature>
<name>A0ABN7WFT0_GIGMA</name>
<organism evidence="3 4">
    <name type="scientific">Gigaspora margarita</name>
    <dbReference type="NCBI Taxonomy" id="4874"/>
    <lineage>
        <taxon>Eukaryota</taxon>
        <taxon>Fungi</taxon>
        <taxon>Fungi incertae sedis</taxon>
        <taxon>Mucoromycota</taxon>
        <taxon>Glomeromycotina</taxon>
        <taxon>Glomeromycetes</taxon>
        <taxon>Diversisporales</taxon>
        <taxon>Gigasporaceae</taxon>
        <taxon>Gigaspora</taxon>
    </lineage>
</organism>
<evidence type="ECO:0000313" key="4">
    <source>
        <dbReference type="Proteomes" id="UP000789901"/>
    </source>
</evidence>
<comment type="caution">
    <text evidence="3">The sequence shown here is derived from an EMBL/GenBank/DDBJ whole genome shotgun (WGS) entry which is preliminary data.</text>
</comment>
<dbReference type="InterPro" id="IPR008906">
    <property type="entry name" value="HATC_C_dom"/>
</dbReference>
<evidence type="ECO:0000313" key="3">
    <source>
        <dbReference type="EMBL" id="CAG8830347.1"/>
    </source>
</evidence>
<sequence length="167" mass="19065">ATCFNSLVQNQLALKLTITELAHDNHTVVPNTIREIESLLTVLDKLVAGIAIFESDIPKLALFYNWYHEQLESDDLIAWWEGNFKESSSKLYKVATRVLNILLSSAAAERNWSDFSYIHDKKRNRDNDKSSDDDLIESNNKSKSVESSESETELETDSNIDSEHEEN</sequence>
<dbReference type="EMBL" id="CAJVQB010042370">
    <property type="protein sequence ID" value="CAG8830347.1"/>
    <property type="molecule type" value="Genomic_DNA"/>
</dbReference>
<reference evidence="3 4" key="1">
    <citation type="submission" date="2021-06" db="EMBL/GenBank/DDBJ databases">
        <authorList>
            <person name="Kallberg Y."/>
            <person name="Tangrot J."/>
            <person name="Rosling A."/>
        </authorList>
    </citation>
    <scope>NUCLEOTIDE SEQUENCE [LARGE SCALE GENOMIC DNA]</scope>
    <source>
        <strain evidence="3 4">120-4 pot B 10/14</strain>
    </source>
</reference>